<sequence length="60" mass="6844">MMKIQSQNETQREGHTHARVRAHTCLLFLGSCFHGMLSSGVFLNLCVTTRPPPYRMRSLP</sequence>
<evidence type="ECO:0000313" key="2">
    <source>
        <dbReference type="EMBL" id="KDQ13194.1"/>
    </source>
</evidence>
<dbReference type="EMBL" id="KL198045">
    <property type="protein sequence ID" value="KDQ13194.1"/>
    <property type="molecule type" value="Genomic_DNA"/>
</dbReference>
<proteinExistence type="predicted"/>
<dbReference type="Proteomes" id="UP000027195">
    <property type="component" value="Unassembled WGS sequence"/>
</dbReference>
<keyword evidence="1" id="KW-0472">Membrane</keyword>
<evidence type="ECO:0000256" key="1">
    <source>
        <dbReference type="SAM" id="Phobius"/>
    </source>
</evidence>
<evidence type="ECO:0000313" key="3">
    <source>
        <dbReference type="Proteomes" id="UP000027195"/>
    </source>
</evidence>
<reference evidence="3" key="1">
    <citation type="journal article" date="2014" name="Proc. Natl. Acad. Sci. U.S.A.">
        <title>Extensive sampling of basidiomycete genomes demonstrates inadequacy of the white-rot/brown-rot paradigm for wood decay fungi.</title>
        <authorList>
            <person name="Riley R."/>
            <person name="Salamov A.A."/>
            <person name="Brown D.W."/>
            <person name="Nagy L.G."/>
            <person name="Floudas D."/>
            <person name="Held B.W."/>
            <person name="Levasseur A."/>
            <person name="Lombard V."/>
            <person name="Morin E."/>
            <person name="Otillar R."/>
            <person name="Lindquist E.A."/>
            <person name="Sun H."/>
            <person name="LaButti K.M."/>
            <person name="Schmutz J."/>
            <person name="Jabbour D."/>
            <person name="Luo H."/>
            <person name="Baker S.E."/>
            <person name="Pisabarro A.G."/>
            <person name="Walton J.D."/>
            <person name="Blanchette R.A."/>
            <person name="Henrissat B."/>
            <person name="Martin F."/>
            <person name="Cullen D."/>
            <person name="Hibbett D.S."/>
            <person name="Grigoriev I.V."/>
        </authorList>
    </citation>
    <scope>NUCLEOTIDE SEQUENCE [LARGE SCALE GENOMIC DNA]</scope>
    <source>
        <strain evidence="3">FD-172 SS1</strain>
    </source>
</reference>
<dbReference type="PROSITE" id="PS51257">
    <property type="entry name" value="PROKAR_LIPOPROTEIN"/>
    <property type="match status" value="1"/>
</dbReference>
<keyword evidence="1" id="KW-1133">Transmembrane helix</keyword>
<keyword evidence="1" id="KW-0812">Transmembrane</keyword>
<dbReference type="InParanoid" id="A0A067MC94"/>
<keyword evidence="3" id="KW-1185">Reference proteome</keyword>
<gene>
    <name evidence="2" type="ORF">BOTBODRAFT_397736</name>
</gene>
<dbReference type="AlphaFoldDB" id="A0A067MC94"/>
<organism evidence="2 3">
    <name type="scientific">Botryobasidium botryosum (strain FD-172 SS1)</name>
    <dbReference type="NCBI Taxonomy" id="930990"/>
    <lineage>
        <taxon>Eukaryota</taxon>
        <taxon>Fungi</taxon>
        <taxon>Dikarya</taxon>
        <taxon>Basidiomycota</taxon>
        <taxon>Agaricomycotina</taxon>
        <taxon>Agaricomycetes</taxon>
        <taxon>Cantharellales</taxon>
        <taxon>Botryobasidiaceae</taxon>
        <taxon>Botryobasidium</taxon>
    </lineage>
</organism>
<dbReference type="HOGENOM" id="CLU_2941403_0_0_1"/>
<accession>A0A067MC94</accession>
<name>A0A067MC94_BOTB1</name>
<feature type="transmembrane region" description="Helical" evidence="1">
    <location>
        <begin position="26"/>
        <end position="47"/>
    </location>
</feature>
<protein>
    <submittedName>
        <fullName evidence="2">Uncharacterized protein</fullName>
    </submittedName>
</protein>